<organism evidence="1 2">
    <name type="scientific">Roridomyces roridus</name>
    <dbReference type="NCBI Taxonomy" id="1738132"/>
    <lineage>
        <taxon>Eukaryota</taxon>
        <taxon>Fungi</taxon>
        <taxon>Dikarya</taxon>
        <taxon>Basidiomycota</taxon>
        <taxon>Agaricomycotina</taxon>
        <taxon>Agaricomycetes</taxon>
        <taxon>Agaricomycetidae</taxon>
        <taxon>Agaricales</taxon>
        <taxon>Marasmiineae</taxon>
        <taxon>Mycenaceae</taxon>
        <taxon>Roridomyces</taxon>
    </lineage>
</organism>
<evidence type="ECO:0000313" key="1">
    <source>
        <dbReference type="EMBL" id="KAJ7638257.1"/>
    </source>
</evidence>
<reference evidence="1" key="1">
    <citation type="submission" date="2023-03" db="EMBL/GenBank/DDBJ databases">
        <title>Massive genome expansion in bonnet fungi (Mycena s.s.) driven by repeated elements and novel gene families across ecological guilds.</title>
        <authorList>
            <consortium name="Lawrence Berkeley National Laboratory"/>
            <person name="Harder C.B."/>
            <person name="Miyauchi S."/>
            <person name="Viragh M."/>
            <person name="Kuo A."/>
            <person name="Thoen E."/>
            <person name="Andreopoulos B."/>
            <person name="Lu D."/>
            <person name="Skrede I."/>
            <person name="Drula E."/>
            <person name="Henrissat B."/>
            <person name="Morin E."/>
            <person name="Kohler A."/>
            <person name="Barry K."/>
            <person name="LaButti K."/>
            <person name="Morin E."/>
            <person name="Salamov A."/>
            <person name="Lipzen A."/>
            <person name="Mereny Z."/>
            <person name="Hegedus B."/>
            <person name="Baldrian P."/>
            <person name="Stursova M."/>
            <person name="Weitz H."/>
            <person name="Taylor A."/>
            <person name="Grigoriev I.V."/>
            <person name="Nagy L.G."/>
            <person name="Martin F."/>
            <person name="Kauserud H."/>
        </authorList>
    </citation>
    <scope>NUCLEOTIDE SEQUENCE</scope>
    <source>
        <strain evidence="1">9284</strain>
    </source>
</reference>
<dbReference type="Proteomes" id="UP001221142">
    <property type="component" value="Unassembled WGS sequence"/>
</dbReference>
<protein>
    <submittedName>
        <fullName evidence="1">Uncharacterized protein</fullName>
    </submittedName>
</protein>
<dbReference type="EMBL" id="JARKIF010000005">
    <property type="protein sequence ID" value="KAJ7638257.1"/>
    <property type="molecule type" value="Genomic_DNA"/>
</dbReference>
<name>A0AAD7C3U6_9AGAR</name>
<dbReference type="AlphaFoldDB" id="A0AAD7C3U6"/>
<keyword evidence="2" id="KW-1185">Reference proteome</keyword>
<evidence type="ECO:0000313" key="2">
    <source>
        <dbReference type="Proteomes" id="UP001221142"/>
    </source>
</evidence>
<sequence length="263" mass="28445">MYSSMTPKSCTTCRRARLSQCGHNGYVASRPPSALFSTGCEELPKPAKQHSAAWTRAASVPPERKAVFEGVLPRAASLHHTCLTPIVVVVTTPSISLQHCSSIRPPRLNPCHRKFALPAILLPRHIAHHPTLPFGSGTQRTNHEPTKDMMSRVMTTNRAKRIHADDPKGSPNSDDEGVRFASSLEHSQNLVTTVIPYRGSGRKHEAGSECGGKVMGAEGGEAGGGYDDAYGHRRRAVGRIAARRVKAKLQQAAFESAQGSLQF</sequence>
<comment type="caution">
    <text evidence="1">The sequence shown here is derived from an EMBL/GenBank/DDBJ whole genome shotgun (WGS) entry which is preliminary data.</text>
</comment>
<gene>
    <name evidence="1" type="ORF">FB45DRAFT_863388</name>
</gene>
<proteinExistence type="predicted"/>
<accession>A0AAD7C3U6</accession>